<dbReference type="EMBL" id="JAPDOG010000021">
    <property type="protein sequence ID" value="MCW3783549.1"/>
    <property type="molecule type" value="Genomic_DNA"/>
</dbReference>
<sequence>MIQLVREARERAVTELGEVTTTTGELTEQIISTQKQLERVEIRAPAAGYVHDMQVVTLGGVVPPGGVIAQIVSHDGSMDFELQVAPASVDQVHAGQEVRLRFSAFDQMSTPELAGTVGLVSATTLVDKVTGIPYYLVTAHVAPAELARLKGKELVPGMPVEAFISTGERSAASYLVKPLRDQMARAFRED</sequence>
<dbReference type="PANTHER" id="PTHR30386:SF17">
    <property type="entry name" value="ALKALINE PROTEASE SECRETION PROTEIN APRE"/>
    <property type="match status" value="1"/>
</dbReference>
<dbReference type="PANTHER" id="PTHR30386">
    <property type="entry name" value="MEMBRANE FUSION SUBUNIT OF EMRAB-TOLC MULTIDRUG EFFLUX PUMP"/>
    <property type="match status" value="1"/>
</dbReference>
<evidence type="ECO:0000259" key="1">
    <source>
        <dbReference type="Pfam" id="PF26002"/>
    </source>
</evidence>
<proteinExistence type="predicted"/>
<dbReference type="PRINTS" id="PR01490">
    <property type="entry name" value="RTXTOXIND"/>
</dbReference>
<dbReference type="Gene3D" id="2.40.30.170">
    <property type="match status" value="1"/>
</dbReference>
<dbReference type="RefSeq" id="WP_264772994.1">
    <property type="nucleotide sequence ID" value="NZ_JAPDOG010000021.1"/>
</dbReference>
<organism evidence="2 3">
    <name type="scientific">Defluviimonas salinarum</name>
    <dbReference type="NCBI Taxonomy" id="2992147"/>
    <lineage>
        <taxon>Bacteria</taxon>
        <taxon>Pseudomonadati</taxon>
        <taxon>Pseudomonadota</taxon>
        <taxon>Alphaproteobacteria</taxon>
        <taxon>Rhodobacterales</taxon>
        <taxon>Paracoccaceae</taxon>
        <taxon>Albidovulum</taxon>
    </lineage>
</organism>
<dbReference type="Proteomes" id="UP001207582">
    <property type="component" value="Unassembled WGS sequence"/>
</dbReference>
<dbReference type="Pfam" id="PF26002">
    <property type="entry name" value="Beta-barrel_AprE"/>
    <property type="match status" value="1"/>
</dbReference>
<comment type="caution">
    <text evidence="2">The sequence shown here is derived from an EMBL/GenBank/DDBJ whole genome shotgun (WGS) entry which is preliminary data.</text>
</comment>
<gene>
    <name evidence="2" type="ORF">OM960_18580</name>
</gene>
<protein>
    <submittedName>
        <fullName evidence="2">HlyD family efflux transporter periplasmic adaptor subunit</fullName>
    </submittedName>
</protein>
<reference evidence="2 3" key="1">
    <citation type="submission" date="2022-10" db="EMBL/GenBank/DDBJ databases">
        <title>Defluviimonas sp. CAU 1641 isolated from mud.</title>
        <authorList>
            <person name="Kim W."/>
        </authorList>
    </citation>
    <scope>NUCLEOTIDE SEQUENCE [LARGE SCALE GENOMIC DNA]</scope>
    <source>
        <strain evidence="2 3">CAU 1641</strain>
    </source>
</reference>
<dbReference type="InterPro" id="IPR050739">
    <property type="entry name" value="MFP"/>
</dbReference>
<evidence type="ECO:0000313" key="2">
    <source>
        <dbReference type="EMBL" id="MCW3783549.1"/>
    </source>
</evidence>
<dbReference type="InterPro" id="IPR058982">
    <property type="entry name" value="Beta-barrel_AprE"/>
</dbReference>
<name>A0ABT3J840_9RHOB</name>
<keyword evidence="3" id="KW-1185">Reference proteome</keyword>
<feature type="domain" description="AprE-like beta-barrel" evidence="1">
    <location>
        <begin position="81"/>
        <end position="167"/>
    </location>
</feature>
<evidence type="ECO:0000313" key="3">
    <source>
        <dbReference type="Proteomes" id="UP001207582"/>
    </source>
</evidence>
<accession>A0ABT3J840</accession>